<protein>
    <submittedName>
        <fullName evidence="1">Type VII secretion protein EccB</fullName>
    </submittedName>
</protein>
<keyword evidence="1" id="KW-0614">Plasmid</keyword>
<proteinExistence type="predicted"/>
<evidence type="ECO:0000313" key="1">
    <source>
        <dbReference type="EMBL" id="QZH69481.1"/>
    </source>
</evidence>
<dbReference type="Proteomes" id="UP000825598">
    <property type="component" value="Plasmid unnamed1"/>
</dbReference>
<name>A0ACD1FQY7_MYCFR</name>
<organism evidence="1 2">
    <name type="scientific">Mycolicibacterium farcinogenes</name>
    <name type="common">Mycobacterium farcinogenes</name>
    <dbReference type="NCBI Taxonomy" id="1802"/>
    <lineage>
        <taxon>Bacteria</taxon>
        <taxon>Bacillati</taxon>
        <taxon>Actinomycetota</taxon>
        <taxon>Actinomycetes</taxon>
        <taxon>Mycobacteriales</taxon>
        <taxon>Mycobacteriaceae</taxon>
        <taxon>Mycolicibacterium</taxon>
    </lineage>
</organism>
<sequence length="506" mass="53211">MGLATRTQVSGHWFLRRRLAFAFLRRSVKMEVDQMRLQRVLLMLSVIIGVVLVIGGLVVGWFRPAGQIDDSTKIVADRKSTALYVFINGRLHPALNLVSAQLIAGEPAQPKYVNPAELAKWPKGPTVGIVGAPVDRPRIVSPETSRWAVCDTASNTMAGAPVVTGINGRLTLGDGADLLGADEALLLSFDGVTYLVHNDMRMPIDLGDRAVTSALGIEPGASVQVMSRALFDALPAAGPVVVPPVPNAGAPTRFQWAPGLVTGSVVSSQDVTGGEDSFFVVLGDGVQRISPVVAAMLRQKDSYGAATPPKVSPDQLGEAPVRQVLDVDFYPSRPVQLVDGSALPVACVAWEFKVGDRQAQSHVIRGRRLPIRSDQQGQLVPLAGGGSDGVQANQVLLSDDPATFVTATGSALDSTRRQTIWLISDSGTRFGVPFDGDSLKALGLARGGGPGSGTELLGVRSAPWAMLQVWPSGPELSQRAATTAHDSLDGAMAPLKPQSAQANQGG</sequence>
<evidence type="ECO:0000313" key="2">
    <source>
        <dbReference type="Proteomes" id="UP000825598"/>
    </source>
</evidence>
<accession>A0ACD1FQY7</accession>
<dbReference type="EMBL" id="CP081674">
    <property type="protein sequence ID" value="QZH69481.1"/>
    <property type="molecule type" value="Genomic_DNA"/>
</dbReference>
<geneLocation type="plasmid" evidence="1 2">
    <name>unnamed1</name>
</geneLocation>
<reference evidence="1" key="1">
    <citation type="submission" date="2021-07" db="EMBL/GenBank/DDBJ databases">
        <title>Complete Genome Sequences of Mycobacterium farcinogenes Isolated from Clinical Specimens from Patients in Thailand.</title>
        <authorList>
            <person name="Sodsai P."/>
        </authorList>
    </citation>
    <scope>NUCLEOTIDE SEQUENCE</scope>
    <source>
        <strain evidence="1">BKK/CU-MFGFA-001</strain>
    </source>
</reference>
<keyword evidence="2" id="KW-1185">Reference proteome</keyword>
<gene>
    <name evidence="1" type="primary">eccB</name>
    <name evidence="1" type="ORF">K6L26_30585</name>
</gene>